<dbReference type="Proteomes" id="UP000255193">
    <property type="component" value="Unassembled WGS sequence"/>
</dbReference>
<accession>A0A378Q447</accession>
<sequence>MCLFKTDDFYSLNNPSQLILHWQGLPKVTIQQRLTRANCEFVEFAYWLIVPSLGVMCRFEQQICVNIVENLPTKHLVENLITAA</sequence>
<evidence type="ECO:0000313" key="1">
    <source>
        <dbReference type="EMBL" id="STY95462.1"/>
    </source>
</evidence>
<evidence type="ECO:0000313" key="2">
    <source>
        <dbReference type="Proteomes" id="UP000255193"/>
    </source>
</evidence>
<reference evidence="1 2" key="1">
    <citation type="submission" date="2018-06" db="EMBL/GenBank/DDBJ databases">
        <authorList>
            <consortium name="Pathogen Informatics"/>
            <person name="Doyle S."/>
        </authorList>
    </citation>
    <scope>NUCLEOTIDE SEQUENCE [LARGE SCALE GENOMIC DNA]</scope>
    <source>
        <strain evidence="1 2">NCTC11091</strain>
    </source>
</reference>
<dbReference type="EMBL" id="UGQA01000001">
    <property type="protein sequence ID" value="STY95462.1"/>
    <property type="molecule type" value="Genomic_DNA"/>
</dbReference>
<dbReference type="RefSeq" id="WP_067054857.1">
    <property type="nucleotide sequence ID" value="NZ_LZMZ01000005.1"/>
</dbReference>
<protein>
    <submittedName>
        <fullName evidence="1">Uncharacterized protein</fullName>
    </submittedName>
</protein>
<proteinExistence type="predicted"/>
<organism evidence="1 2">
    <name type="scientific">Faucicola atlantae</name>
    <dbReference type="NCBI Taxonomy" id="34059"/>
    <lineage>
        <taxon>Bacteria</taxon>
        <taxon>Pseudomonadati</taxon>
        <taxon>Pseudomonadota</taxon>
        <taxon>Gammaproteobacteria</taxon>
        <taxon>Moraxellales</taxon>
        <taxon>Moraxellaceae</taxon>
        <taxon>Faucicola</taxon>
    </lineage>
</organism>
<dbReference type="AlphaFoldDB" id="A0A378Q447"/>
<gene>
    <name evidence="1" type="ORF">NCTC11091_01256</name>
</gene>
<name>A0A378Q447_9GAMM</name>